<keyword evidence="3" id="KW-1185">Reference proteome</keyword>
<name>A0ABV9NVI3_9BACI</name>
<proteinExistence type="predicted"/>
<protein>
    <submittedName>
        <fullName evidence="2">Uncharacterized protein</fullName>
    </submittedName>
</protein>
<feature type="region of interest" description="Disordered" evidence="1">
    <location>
        <begin position="51"/>
        <end position="72"/>
    </location>
</feature>
<organism evidence="2 3">
    <name type="scientific">Bacillus daqingensis</name>
    <dbReference type="NCBI Taxonomy" id="872396"/>
    <lineage>
        <taxon>Bacteria</taxon>
        <taxon>Bacillati</taxon>
        <taxon>Bacillota</taxon>
        <taxon>Bacilli</taxon>
        <taxon>Bacillales</taxon>
        <taxon>Bacillaceae</taxon>
        <taxon>Bacillus</taxon>
    </lineage>
</organism>
<evidence type="ECO:0000313" key="2">
    <source>
        <dbReference type="EMBL" id="MFC4737312.1"/>
    </source>
</evidence>
<gene>
    <name evidence="2" type="ORF">ACFO4L_11990</name>
</gene>
<comment type="caution">
    <text evidence="2">The sequence shown here is derived from an EMBL/GenBank/DDBJ whole genome shotgun (WGS) entry which is preliminary data.</text>
</comment>
<evidence type="ECO:0000313" key="3">
    <source>
        <dbReference type="Proteomes" id="UP001595896"/>
    </source>
</evidence>
<feature type="compositionally biased region" description="Polar residues" evidence="1">
    <location>
        <begin position="52"/>
        <end position="63"/>
    </location>
</feature>
<dbReference type="Proteomes" id="UP001595896">
    <property type="component" value="Unassembled WGS sequence"/>
</dbReference>
<evidence type="ECO:0000256" key="1">
    <source>
        <dbReference type="SAM" id="MobiDB-lite"/>
    </source>
</evidence>
<accession>A0ABV9NVI3</accession>
<dbReference type="EMBL" id="JBHSGK010000013">
    <property type="protein sequence ID" value="MFC4737312.1"/>
    <property type="molecule type" value="Genomic_DNA"/>
</dbReference>
<dbReference type="RefSeq" id="WP_377909913.1">
    <property type="nucleotide sequence ID" value="NZ_JBHSGK010000013.1"/>
</dbReference>
<reference evidence="3" key="1">
    <citation type="journal article" date="2019" name="Int. J. Syst. Evol. Microbiol.">
        <title>The Global Catalogue of Microorganisms (GCM) 10K type strain sequencing project: providing services to taxonomists for standard genome sequencing and annotation.</title>
        <authorList>
            <consortium name="The Broad Institute Genomics Platform"/>
            <consortium name="The Broad Institute Genome Sequencing Center for Infectious Disease"/>
            <person name="Wu L."/>
            <person name="Ma J."/>
        </authorList>
    </citation>
    <scope>NUCLEOTIDE SEQUENCE [LARGE SCALE GENOMIC DNA]</scope>
    <source>
        <strain evidence="3">JCM 12165</strain>
    </source>
</reference>
<sequence>MYILFRNRWGTDEILTHTGLDIPKVFDSKEEAELMAAALNKSIRPTMEWQVRQASTEEATSPVSEKPKGTFA</sequence>